<organism evidence="2 3">
    <name type="scientific">Durusdinium trenchii</name>
    <dbReference type="NCBI Taxonomy" id="1381693"/>
    <lineage>
        <taxon>Eukaryota</taxon>
        <taxon>Sar</taxon>
        <taxon>Alveolata</taxon>
        <taxon>Dinophyceae</taxon>
        <taxon>Suessiales</taxon>
        <taxon>Symbiodiniaceae</taxon>
        <taxon>Durusdinium</taxon>
    </lineage>
</organism>
<proteinExistence type="predicted"/>
<dbReference type="Gene3D" id="1.10.510.10">
    <property type="entry name" value="Transferase(Phosphotransferase) domain 1"/>
    <property type="match status" value="1"/>
</dbReference>
<gene>
    <name evidence="2" type="ORF">SCF082_LOCUS10706</name>
</gene>
<evidence type="ECO:0000313" key="3">
    <source>
        <dbReference type="Proteomes" id="UP001642464"/>
    </source>
</evidence>
<dbReference type="EMBL" id="CAXAMM010006291">
    <property type="protein sequence ID" value="CAK9010490.1"/>
    <property type="molecule type" value="Genomic_DNA"/>
</dbReference>
<accession>A0ABP0J857</accession>
<comment type="caution">
    <text evidence="2">The sequence shown here is derived from an EMBL/GenBank/DDBJ whole genome shotgun (WGS) entry which is preliminary data.</text>
</comment>
<dbReference type="PANTHER" id="PTHR24347">
    <property type="entry name" value="SERINE/THREONINE-PROTEIN KINASE"/>
    <property type="match status" value="1"/>
</dbReference>
<dbReference type="GO" id="GO:0016301">
    <property type="term" value="F:kinase activity"/>
    <property type="evidence" value="ECO:0007669"/>
    <property type="project" value="UniProtKB-KW"/>
</dbReference>
<dbReference type="SMART" id="SM00220">
    <property type="entry name" value="S_TKc"/>
    <property type="match status" value="1"/>
</dbReference>
<feature type="domain" description="Protein kinase" evidence="1">
    <location>
        <begin position="1"/>
        <end position="183"/>
    </location>
</feature>
<dbReference type="Proteomes" id="UP001642464">
    <property type="component" value="Unassembled WGS sequence"/>
</dbReference>
<dbReference type="Pfam" id="PF00069">
    <property type="entry name" value="Pkinase"/>
    <property type="match status" value="1"/>
</dbReference>
<dbReference type="InterPro" id="IPR000719">
    <property type="entry name" value="Prot_kinase_dom"/>
</dbReference>
<evidence type="ECO:0000259" key="1">
    <source>
        <dbReference type="PROSITE" id="PS50011"/>
    </source>
</evidence>
<dbReference type="SUPFAM" id="SSF56112">
    <property type="entry name" value="Protein kinase-like (PK-like)"/>
    <property type="match status" value="1"/>
</dbReference>
<evidence type="ECO:0000313" key="2">
    <source>
        <dbReference type="EMBL" id="CAK9010490.1"/>
    </source>
</evidence>
<reference evidence="2 3" key="1">
    <citation type="submission" date="2024-02" db="EMBL/GenBank/DDBJ databases">
        <authorList>
            <person name="Chen Y."/>
            <person name="Shah S."/>
            <person name="Dougan E. K."/>
            <person name="Thang M."/>
            <person name="Chan C."/>
        </authorList>
    </citation>
    <scope>NUCLEOTIDE SEQUENCE [LARGE SCALE GENOMIC DNA]</scope>
</reference>
<name>A0ABP0J857_9DINO</name>
<keyword evidence="2" id="KW-0418">Kinase</keyword>
<protein>
    <submittedName>
        <fullName evidence="2">Phosphoenolpyruvate carboxylase kinase 1 (AtPPCK1)</fullName>
    </submittedName>
</protein>
<sequence length="183" mass="20336">MLRAGQGHPNIVRFHGLWADSTPSEQSKGGKQWYMVMDYFKCDLFLAFLLLLQVLKLAFLTEVLTDFGIACLVTEQEELKRVVGTVGYAAPEMLAGTATSFEADEFGAGIVLYFMLSKSTPFLAPTTAKTIEKTMEGKVNLRYGCFDHISEHCRTMIYGLICKARVGQCQESRRLSVSEIGSV</sequence>
<dbReference type="InterPro" id="IPR011009">
    <property type="entry name" value="Kinase-like_dom_sf"/>
</dbReference>
<dbReference type="PROSITE" id="PS50011">
    <property type="entry name" value="PROTEIN_KINASE_DOM"/>
    <property type="match status" value="1"/>
</dbReference>
<keyword evidence="2" id="KW-0808">Transferase</keyword>
<keyword evidence="3" id="KW-1185">Reference proteome</keyword>